<protein>
    <submittedName>
        <fullName evidence="2">Uncharacterized protein</fullName>
    </submittedName>
</protein>
<proteinExistence type="predicted"/>
<name>A0A9X1PVG2_STRM4</name>
<evidence type="ECO:0000313" key="3">
    <source>
        <dbReference type="Proteomes" id="UP001139384"/>
    </source>
</evidence>
<organism evidence="2 3">
    <name type="scientific">Streptomyces muensis</name>
    <dbReference type="NCBI Taxonomy" id="1077944"/>
    <lineage>
        <taxon>Bacteria</taxon>
        <taxon>Bacillati</taxon>
        <taxon>Actinomycetota</taxon>
        <taxon>Actinomycetes</taxon>
        <taxon>Kitasatosporales</taxon>
        <taxon>Streptomycetaceae</taxon>
        <taxon>Streptomyces</taxon>
    </lineage>
</organism>
<reference evidence="2" key="1">
    <citation type="submission" date="2022-01" db="EMBL/GenBank/DDBJ databases">
        <title>Draft Genome Sequences of Seven Type Strains of the Genus Streptomyces.</title>
        <authorList>
            <person name="Aziz S."/>
            <person name="Coretto E."/>
            <person name="Chronakova A."/>
            <person name="Sproer C."/>
            <person name="Huber K."/>
            <person name="Nouioui I."/>
            <person name="Gross H."/>
        </authorList>
    </citation>
    <scope>NUCLEOTIDE SEQUENCE</scope>
    <source>
        <strain evidence="2">DSM 103493</strain>
    </source>
</reference>
<gene>
    <name evidence="2" type="ORF">L0P92_06885</name>
</gene>
<evidence type="ECO:0000256" key="1">
    <source>
        <dbReference type="SAM" id="SignalP"/>
    </source>
</evidence>
<dbReference type="AlphaFoldDB" id="A0A9X1PVG2"/>
<sequence length="250" mass="27348">MRRVITSTIAALTAVLLSLGAMAPAQSAENGTGARDLTAAVPDGPAKKCVETAESRDLASWACVGSELLANGKVEQLGPQEQRPTVSAYAPDDEDGWCETTGLCTRLVSDYIRETKANIWYGYGDQTVGSYDAVLRNNLNGRQPRLTTTLILDDGPPLYFPTITTTCYEEHTLWPDDTCGTDTMGGAYLTTEGSRWNSGLRYGDRLENSNEYYHALDAGWVPTGYAPLSGRLFETPYFYCWGADPCYFTE</sequence>
<dbReference type="Proteomes" id="UP001139384">
    <property type="component" value="Unassembled WGS sequence"/>
</dbReference>
<evidence type="ECO:0000313" key="2">
    <source>
        <dbReference type="EMBL" id="MCF1593299.1"/>
    </source>
</evidence>
<feature type="signal peptide" evidence="1">
    <location>
        <begin position="1"/>
        <end position="27"/>
    </location>
</feature>
<keyword evidence="1" id="KW-0732">Signal</keyword>
<dbReference type="RefSeq" id="WP_234761620.1">
    <property type="nucleotide sequence ID" value="NZ_JAKEIP010000016.1"/>
</dbReference>
<dbReference type="EMBL" id="JAKEIP010000016">
    <property type="protein sequence ID" value="MCF1593299.1"/>
    <property type="molecule type" value="Genomic_DNA"/>
</dbReference>
<comment type="caution">
    <text evidence="2">The sequence shown here is derived from an EMBL/GenBank/DDBJ whole genome shotgun (WGS) entry which is preliminary data.</text>
</comment>
<accession>A0A9X1PVG2</accession>
<feature type="chain" id="PRO_5040943563" evidence="1">
    <location>
        <begin position="28"/>
        <end position="250"/>
    </location>
</feature>
<keyword evidence="3" id="KW-1185">Reference proteome</keyword>